<reference evidence="1 2" key="1">
    <citation type="submission" date="2019-11" db="EMBL/GenBank/DDBJ databases">
        <title>Comparative genomics of hydrocarbon-degrading Desulfosarcina strains.</title>
        <authorList>
            <person name="Watanabe M."/>
            <person name="Kojima H."/>
            <person name="Fukui M."/>
        </authorList>
    </citation>
    <scope>NUCLEOTIDE SEQUENCE [LARGE SCALE GENOMIC DNA]</scope>
    <source>
        <strain evidence="2">oXyS1</strain>
    </source>
</reference>
<evidence type="ECO:0000313" key="1">
    <source>
        <dbReference type="EMBL" id="BBO87812.1"/>
    </source>
</evidence>
<dbReference type="AlphaFoldDB" id="A0A5K8A5F7"/>
<organism evidence="1 2">
    <name type="scientific">Desulfosarcina ovata subsp. ovata</name>
    <dbReference type="NCBI Taxonomy" id="2752305"/>
    <lineage>
        <taxon>Bacteria</taxon>
        <taxon>Pseudomonadati</taxon>
        <taxon>Thermodesulfobacteriota</taxon>
        <taxon>Desulfobacteria</taxon>
        <taxon>Desulfobacterales</taxon>
        <taxon>Desulfosarcinaceae</taxon>
        <taxon>Desulfosarcina</taxon>
    </lineage>
</organism>
<keyword evidence="2" id="KW-1185">Reference proteome</keyword>
<protein>
    <submittedName>
        <fullName evidence="1">Uncharacterized protein</fullName>
    </submittedName>
</protein>
<proteinExistence type="predicted"/>
<dbReference type="Proteomes" id="UP000422108">
    <property type="component" value="Chromosome"/>
</dbReference>
<name>A0A5K8A5F7_9BACT</name>
<evidence type="ECO:0000313" key="2">
    <source>
        <dbReference type="Proteomes" id="UP000422108"/>
    </source>
</evidence>
<gene>
    <name evidence="1" type="ORF">DSCOOX_09920</name>
</gene>
<dbReference type="EMBL" id="AP021879">
    <property type="protein sequence ID" value="BBO87812.1"/>
    <property type="molecule type" value="Genomic_DNA"/>
</dbReference>
<accession>A0A5K8A5F7</accession>
<sequence>MHVPECGTETDEGKDRKNVVEDDHAWLNPVTAETGQFPFHGFIHQVDELGQGIFGAATRAAKRYRLSCPFQLQGVMAVFTYGVVLGHAILSVDWGREASRPVTWPV</sequence>